<dbReference type="Pfam" id="PF03466">
    <property type="entry name" value="LysR_substrate"/>
    <property type="match status" value="1"/>
</dbReference>
<feature type="compositionally biased region" description="Pro residues" evidence="5">
    <location>
        <begin position="308"/>
        <end position="320"/>
    </location>
</feature>
<dbReference type="Pfam" id="PF00126">
    <property type="entry name" value="HTH_1"/>
    <property type="match status" value="1"/>
</dbReference>
<evidence type="ECO:0000313" key="7">
    <source>
        <dbReference type="EMBL" id="MBW0126725.1"/>
    </source>
</evidence>
<name>A0ABS6U3B7_9PSEU</name>
<evidence type="ECO:0000259" key="6">
    <source>
        <dbReference type="PROSITE" id="PS50931"/>
    </source>
</evidence>
<evidence type="ECO:0000256" key="1">
    <source>
        <dbReference type="ARBA" id="ARBA00009437"/>
    </source>
</evidence>
<evidence type="ECO:0000256" key="3">
    <source>
        <dbReference type="ARBA" id="ARBA00023125"/>
    </source>
</evidence>
<comment type="similarity">
    <text evidence="1">Belongs to the LysR transcriptional regulatory family.</text>
</comment>
<protein>
    <submittedName>
        <fullName evidence="7">LysR family transcriptional regulator</fullName>
    </submittedName>
</protein>
<feature type="compositionally biased region" description="Low complexity" evidence="5">
    <location>
        <begin position="298"/>
        <end position="307"/>
    </location>
</feature>
<organism evidence="7 8">
    <name type="scientific">Pseudonocardia oceani</name>
    <dbReference type="NCBI Taxonomy" id="2792013"/>
    <lineage>
        <taxon>Bacteria</taxon>
        <taxon>Bacillati</taxon>
        <taxon>Actinomycetota</taxon>
        <taxon>Actinomycetes</taxon>
        <taxon>Pseudonocardiales</taxon>
        <taxon>Pseudonocardiaceae</taxon>
        <taxon>Pseudonocardia</taxon>
    </lineage>
</organism>
<dbReference type="PROSITE" id="PS50931">
    <property type="entry name" value="HTH_LYSR"/>
    <property type="match status" value="1"/>
</dbReference>
<dbReference type="InterPro" id="IPR005119">
    <property type="entry name" value="LysR_subst-bd"/>
</dbReference>
<sequence length="320" mass="34433">MDLNLHLVRYLVAVVDEGHFGRAAARLYVSAPALSKQVRTLERKLGVVLLDRSAHPVVPTEVGRRFLAEARKALAAADRAVAAVEAHRREAAGVLRLGFMTAATGTHTRRIIDRVQREVPSASVQLVQLPWPDQAEAVRAGTVDASLVRPPVVDTDGLRLEVVRHEPRVVALPAGHRLAARTDVTLDDLDGEPHVTDDETDERWVRWWACDPRPSGVPVRYGPVVHTMDELLEVVATGAAIAITGSSVVDSHRHPEVVFLPITDAEPCPISLCTRTGDRTPLVAALRRAVRALRADAAAAPGRRGFTPPAPAPAAPPPAA</sequence>
<dbReference type="PANTHER" id="PTHR30346:SF0">
    <property type="entry name" value="HCA OPERON TRANSCRIPTIONAL ACTIVATOR HCAR"/>
    <property type="match status" value="1"/>
</dbReference>
<dbReference type="PANTHER" id="PTHR30346">
    <property type="entry name" value="TRANSCRIPTIONAL DUAL REGULATOR HCAR-RELATED"/>
    <property type="match status" value="1"/>
</dbReference>
<keyword evidence="3" id="KW-0238">DNA-binding</keyword>
<dbReference type="CDD" id="cd08414">
    <property type="entry name" value="PBP2_LTTR_aromatics_like"/>
    <property type="match status" value="1"/>
</dbReference>
<reference evidence="7 8" key="1">
    <citation type="submission" date="2020-11" db="EMBL/GenBank/DDBJ databases">
        <title>Pseudonocardia abyssalis sp. nov. and Pseudonocardia oceani sp. nov., description and phylogenomic analysis of two novel actinomycetes isolated from the deep Southern Ocean.</title>
        <authorList>
            <person name="Parra J."/>
        </authorList>
    </citation>
    <scope>NUCLEOTIDE SEQUENCE [LARGE SCALE GENOMIC DNA]</scope>
    <source>
        <strain evidence="8">KRD185</strain>
    </source>
</reference>
<evidence type="ECO:0000256" key="4">
    <source>
        <dbReference type="ARBA" id="ARBA00023163"/>
    </source>
</evidence>
<dbReference type="RefSeq" id="WP_218590587.1">
    <property type="nucleotide sequence ID" value="NZ_JADQDE010000295.1"/>
</dbReference>
<dbReference type="InterPro" id="IPR000847">
    <property type="entry name" value="LysR_HTH_N"/>
</dbReference>
<gene>
    <name evidence="7" type="ORF">I4I82_03395</name>
</gene>
<evidence type="ECO:0000256" key="2">
    <source>
        <dbReference type="ARBA" id="ARBA00023015"/>
    </source>
</evidence>
<comment type="caution">
    <text evidence="7">The sequence shown here is derived from an EMBL/GenBank/DDBJ whole genome shotgun (WGS) entry which is preliminary data.</text>
</comment>
<keyword evidence="4" id="KW-0804">Transcription</keyword>
<keyword evidence="2" id="KW-0805">Transcription regulation</keyword>
<accession>A0ABS6U3B7</accession>
<evidence type="ECO:0000313" key="8">
    <source>
        <dbReference type="Proteomes" id="UP000694300"/>
    </source>
</evidence>
<feature type="region of interest" description="Disordered" evidence="5">
    <location>
        <begin position="298"/>
        <end position="320"/>
    </location>
</feature>
<dbReference type="Proteomes" id="UP000694300">
    <property type="component" value="Unassembled WGS sequence"/>
</dbReference>
<proteinExistence type="inferred from homology"/>
<feature type="domain" description="HTH lysR-type" evidence="6">
    <location>
        <begin position="1"/>
        <end position="60"/>
    </location>
</feature>
<keyword evidence="8" id="KW-1185">Reference proteome</keyword>
<evidence type="ECO:0000256" key="5">
    <source>
        <dbReference type="SAM" id="MobiDB-lite"/>
    </source>
</evidence>
<dbReference type="EMBL" id="JADQDF010000001">
    <property type="protein sequence ID" value="MBW0126725.1"/>
    <property type="molecule type" value="Genomic_DNA"/>
</dbReference>